<evidence type="ECO:0000256" key="1">
    <source>
        <dbReference type="SAM" id="Phobius"/>
    </source>
</evidence>
<evidence type="ECO:0000313" key="4">
    <source>
        <dbReference type="Proteomes" id="UP001198182"/>
    </source>
</evidence>
<keyword evidence="4" id="KW-1185">Reference proteome</keyword>
<evidence type="ECO:0000259" key="2">
    <source>
        <dbReference type="PROSITE" id="PS51782"/>
    </source>
</evidence>
<dbReference type="Proteomes" id="UP001198182">
    <property type="component" value="Unassembled WGS sequence"/>
</dbReference>
<comment type="caution">
    <text evidence="3">The sequence shown here is derived from an EMBL/GenBank/DDBJ whole genome shotgun (WGS) entry which is preliminary data.</text>
</comment>
<keyword evidence="1" id="KW-0472">Membrane</keyword>
<protein>
    <submittedName>
        <fullName evidence="3">LysM peptidoglycan-binding domain-containing protein</fullName>
    </submittedName>
</protein>
<dbReference type="RefSeq" id="WP_308452721.1">
    <property type="nucleotide sequence ID" value="NZ_JAJEQR010000007.1"/>
</dbReference>
<reference evidence="3" key="1">
    <citation type="submission" date="2021-10" db="EMBL/GenBank/DDBJ databases">
        <title>Anaerobic single-cell dispensing facilitates the cultivation of human gut bacteria.</title>
        <authorList>
            <person name="Afrizal A."/>
        </authorList>
    </citation>
    <scope>NUCLEOTIDE SEQUENCE</scope>
    <source>
        <strain evidence="3">CLA-AA-H215</strain>
    </source>
</reference>
<dbReference type="SUPFAM" id="SSF54106">
    <property type="entry name" value="LysM domain"/>
    <property type="match status" value="1"/>
</dbReference>
<keyword evidence="1" id="KW-1133">Transmembrane helix</keyword>
<dbReference type="AlphaFoldDB" id="A0AAE3JEN4"/>
<gene>
    <name evidence="3" type="ORF">LKD81_03080</name>
</gene>
<name>A0AAE3JEN4_9FIRM</name>
<dbReference type="InterPro" id="IPR018392">
    <property type="entry name" value="LysM"/>
</dbReference>
<dbReference type="Gene3D" id="3.10.350.10">
    <property type="entry name" value="LysM domain"/>
    <property type="match status" value="1"/>
</dbReference>
<dbReference type="InterPro" id="IPR036779">
    <property type="entry name" value="LysM_dom_sf"/>
</dbReference>
<dbReference type="Pfam" id="PF01476">
    <property type="entry name" value="LysM"/>
    <property type="match status" value="1"/>
</dbReference>
<keyword evidence="1" id="KW-0812">Transmembrane</keyword>
<dbReference type="EMBL" id="JAJEQR010000007">
    <property type="protein sequence ID" value="MCC2229987.1"/>
    <property type="molecule type" value="Genomic_DNA"/>
</dbReference>
<accession>A0AAE3JEN4</accession>
<dbReference type="PROSITE" id="PS51782">
    <property type="entry name" value="LYSM"/>
    <property type="match status" value="1"/>
</dbReference>
<feature type="domain" description="LysM" evidence="2">
    <location>
        <begin position="43"/>
        <end position="94"/>
    </location>
</feature>
<evidence type="ECO:0000313" key="3">
    <source>
        <dbReference type="EMBL" id="MCC2229987.1"/>
    </source>
</evidence>
<dbReference type="CDD" id="cd00118">
    <property type="entry name" value="LysM"/>
    <property type="match status" value="1"/>
</dbReference>
<feature type="transmembrane region" description="Helical" evidence="1">
    <location>
        <begin position="6"/>
        <end position="26"/>
    </location>
</feature>
<sequence>MQKRSFVRIVIFCLLAFFITFGGVIVHNNMITANSRPREKVFTSVPIHSGDTLWSIASRYCDSVEAIPSYVEELKQMNSMSNERSLTAGRYLTVYYWEEGSVNH</sequence>
<organism evidence="3 4">
    <name type="scientific">Hominifimenecus microfluidus</name>
    <dbReference type="NCBI Taxonomy" id="2885348"/>
    <lineage>
        <taxon>Bacteria</taxon>
        <taxon>Bacillati</taxon>
        <taxon>Bacillota</taxon>
        <taxon>Clostridia</taxon>
        <taxon>Lachnospirales</taxon>
        <taxon>Lachnospiraceae</taxon>
        <taxon>Hominifimenecus</taxon>
    </lineage>
</organism>
<proteinExistence type="predicted"/>